<feature type="compositionally biased region" description="Low complexity" evidence="3">
    <location>
        <begin position="278"/>
        <end position="295"/>
    </location>
</feature>
<dbReference type="GO" id="GO:0043161">
    <property type="term" value="P:proteasome-mediated ubiquitin-dependent protein catabolic process"/>
    <property type="evidence" value="ECO:0007669"/>
    <property type="project" value="TreeGrafter"/>
</dbReference>
<dbReference type="GO" id="GO:0005829">
    <property type="term" value="C:cytosol"/>
    <property type="evidence" value="ECO:0007669"/>
    <property type="project" value="TreeGrafter"/>
</dbReference>
<dbReference type="GO" id="GO:0031593">
    <property type="term" value="F:polyubiquitin modification-dependent protein binding"/>
    <property type="evidence" value="ECO:0007669"/>
    <property type="project" value="TreeGrafter"/>
</dbReference>
<dbReference type="FunFam" id="3.40.50.410:FF:000005">
    <property type="entry name" value="26S proteasome non-ATPase regulatory subunit 4"/>
    <property type="match status" value="1"/>
</dbReference>
<dbReference type="InterPro" id="IPR003903">
    <property type="entry name" value="UIM_dom"/>
</dbReference>
<dbReference type="Pfam" id="PF13519">
    <property type="entry name" value="VWA_2"/>
    <property type="match status" value="1"/>
</dbReference>
<sequence>MPESTMICLDNSEWMRNGDYTPSRLDAQQDAANLLSTTKCDMNPENTVGLLTMGCDRVELLASPTEDSGRLLSSIAGVGLGGKSSICSGIAIARLALKHRRNKNGEQRIVVFIGSPVREALPELKKAGKMLRRYNVGLDVVSMGENEDNEEKLRVLVEAASTKDANGMSNSHLITVPAGVIPSDVLISSPVLQAGFGAAYGSEAPAAGATGAATGGGANDFLGGIDPNLDPEMAMALRVSMEEYEAQERAAKAAAEAQAGEKKEESNEMDVEEKPGEASQPSAAAEAAEGAAAADAVDEDDALLQQALAMSMADESPDGMDQDPDLALAMQMSIQEDAPAPEAEAEAETEGAKASSSSGDNQEFINPEFVSQLLSNYQGVDPQHPDIQAALANMNKPEDKKDAKKGDDEKQDD</sequence>
<feature type="domain" description="VWFA" evidence="4">
    <location>
        <begin position="5"/>
        <end position="114"/>
    </location>
</feature>
<dbReference type="Pfam" id="PF02809">
    <property type="entry name" value="UIM"/>
    <property type="match status" value="3"/>
</dbReference>
<dbReference type="Gene3D" id="3.40.50.410">
    <property type="entry name" value="von Willebrand factor, type A domain"/>
    <property type="match status" value="1"/>
</dbReference>
<name>A0A7R9UFH5_9STRA</name>
<keyword evidence="2" id="KW-0647">Proteasome</keyword>
<dbReference type="GO" id="GO:0008540">
    <property type="term" value="C:proteasome regulatory particle, base subcomplex"/>
    <property type="evidence" value="ECO:0007669"/>
    <property type="project" value="TreeGrafter"/>
</dbReference>
<dbReference type="SUPFAM" id="SSF53300">
    <property type="entry name" value="vWA-like"/>
    <property type="match status" value="1"/>
</dbReference>
<dbReference type="Gene3D" id="1.10.287.3990">
    <property type="match status" value="1"/>
</dbReference>
<evidence type="ECO:0000256" key="3">
    <source>
        <dbReference type="SAM" id="MobiDB-lite"/>
    </source>
</evidence>
<evidence type="ECO:0000256" key="1">
    <source>
        <dbReference type="ARBA" id="ARBA00005574"/>
    </source>
</evidence>
<dbReference type="SMART" id="SM00726">
    <property type="entry name" value="UIM"/>
    <property type="match status" value="3"/>
</dbReference>
<feature type="compositionally biased region" description="Basic and acidic residues" evidence="3">
    <location>
        <begin position="396"/>
        <end position="413"/>
    </location>
</feature>
<feature type="compositionally biased region" description="Basic and acidic residues" evidence="3">
    <location>
        <begin position="259"/>
        <end position="276"/>
    </location>
</feature>
<protein>
    <recommendedName>
        <fullName evidence="4">VWFA domain-containing protein</fullName>
    </recommendedName>
</protein>
<dbReference type="InterPro" id="IPR002035">
    <property type="entry name" value="VWF_A"/>
</dbReference>
<feature type="compositionally biased region" description="Acidic residues" evidence="3">
    <location>
        <begin position="315"/>
        <end position="324"/>
    </location>
</feature>
<dbReference type="InterPro" id="IPR027040">
    <property type="entry name" value="PSMD4"/>
</dbReference>
<dbReference type="InterPro" id="IPR036465">
    <property type="entry name" value="vWFA_dom_sf"/>
</dbReference>
<reference evidence="5" key="1">
    <citation type="submission" date="2021-01" db="EMBL/GenBank/DDBJ databases">
        <authorList>
            <person name="Corre E."/>
            <person name="Pelletier E."/>
            <person name="Niang G."/>
            <person name="Scheremetjew M."/>
            <person name="Finn R."/>
            <person name="Kale V."/>
            <person name="Holt S."/>
            <person name="Cochrane G."/>
            <person name="Meng A."/>
            <person name="Brown T."/>
            <person name="Cohen L."/>
        </authorList>
    </citation>
    <scope>NUCLEOTIDE SEQUENCE</scope>
    <source>
        <strain evidence="5">CCMP2078</strain>
    </source>
</reference>
<accession>A0A7R9UFH5</accession>
<dbReference type="EMBL" id="HBEA01018648">
    <property type="protein sequence ID" value="CAD8264674.1"/>
    <property type="molecule type" value="Transcribed_RNA"/>
</dbReference>
<evidence type="ECO:0000259" key="4">
    <source>
        <dbReference type="Pfam" id="PF13519"/>
    </source>
</evidence>
<organism evidence="5">
    <name type="scientific">Pinguiococcus pyrenoidosus</name>
    <dbReference type="NCBI Taxonomy" id="172671"/>
    <lineage>
        <taxon>Eukaryota</taxon>
        <taxon>Sar</taxon>
        <taxon>Stramenopiles</taxon>
        <taxon>Ochrophyta</taxon>
        <taxon>Pinguiophyceae</taxon>
        <taxon>Pinguiochrysidales</taxon>
        <taxon>Pinguiochrysidaceae</taxon>
        <taxon>Pinguiococcus</taxon>
    </lineage>
</organism>
<proteinExistence type="inferred from homology"/>
<dbReference type="GO" id="GO:0005634">
    <property type="term" value="C:nucleus"/>
    <property type="evidence" value="ECO:0007669"/>
    <property type="project" value="TreeGrafter"/>
</dbReference>
<evidence type="ECO:0000313" key="5">
    <source>
        <dbReference type="EMBL" id="CAD8264674.1"/>
    </source>
</evidence>
<dbReference type="PANTHER" id="PTHR10223">
    <property type="entry name" value="26S PROTEASOME NON-ATPASE REGULATORY SUBUNIT 4"/>
    <property type="match status" value="1"/>
</dbReference>
<dbReference type="AlphaFoldDB" id="A0A7R9UFH5"/>
<dbReference type="PROSITE" id="PS50330">
    <property type="entry name" value="UIM"/>
    <property type="match status" value="1"/>
</dbReference>
<comment type="similarity">
    <text evidence="1">Belongs to the proteasome subunit S5A family.</text>
</comment>
<evidence type="ECO:0000256" key="2">
    <source>
        <dbReference type="ARBA" id="ARBA00022942"/>
    </source>
</evidence>
<gene>
    <name evidence="5" type="ORF">PPYR1160_LOCUS14177</name>
</gene>
<feature type="region of interest" description="Disordered" evidence="3">
    <location>
        <begin position="248"/>
        <end position="413"/>
    </location>
</feature>
<dbReference type="PANTHER" id="PTHR10223:SF0">
    <property type="entry name" value="26S PROTEASOME NON-ATPASE REGULATORY SUBUNIT 4"/>
    <property type="match status" value="1"/>
</dbReference>
<feature type="compositionally biased region" description="Low complexity" evidence="3">
    <location>
        <begin position="303"/>
        <end position="314"/>
    </location>
</feature>